<name>A0A1H6VVZ3_9LACT</name>
<reference evidence="3" key="1">
    <citation type="submission" date="2016-10" db="EMBL/GenBank/DDBJ databases">
        <authorList>
            <person name="Varghese N."/>
            <person name="Submissions S."/>
        </authorList>
    </citation>
    <scope>NUCLEOTIDE SEQUENCE [LARGE SCALE GENOMIC DNA]</scope>
    <source>
        <strain evidence="3">DSM 25751</strain>
    </source>
</reference>
<keyword evidence="1" id="KW-1133">Transmembrane helix</keyword>
<keyword evidence="1" id="KW-0812">Transmembrane</keyword>
<feature type="transmembrane region" description="Helical" evidence="1">
    <location>
        <begin position="20"/>
        <end position="37"/>
    </location>
</feature>
<evidence type="ECO:0000256" key="1">
    <source>
        <dbReference type="SAM" id="Phobius"/>
    </source>
</evidence>
<accession>A0A1H6VVZ3</accession>
<keyword evidence="3" id="KW-1185">Reference proteome</keyword>
<dbReference type="Proteomes" id="UP000198564">
    <property type="component" value="Unassembled WGS sequence"/>
</dbReference>
<organism evidence="2 3">
    <name type="scientific">Alkalibacterium gilvum</name>
    <dbReference type="NCBI Taxonomy" id="1130080"/>
    <lineage>
        <taxon>Bacteria</taxon>
        <taxon>Bacillati</taxon>
        <taxon>Bacillota</taxon>
        <taxon>Bacilli</taxon>
        <taxon>Lactobacillales</taxon>
        <taxon>Carnobacteriaceae</taxon>
        <taxon>Alkalibacterium</taxon>
    </lineage>
</organism>
<protein>
    <submittedName>
        <fullName evidence="2">Uncharacterized protein</fullName>
    </submittedName>
</protein>
<evidence type="ECO:0000313" key="2">
    <source>
        <dbReference type="EMBL" id="SEJ07244.1"/>
    </source>
</evidence>
<dbReference type="RefSeq" id="WP_091636786.1">
    <property type="nucleotide sequence ID" value="NZ_FNYW01000069.1"/>
</dbReference>
<keyword evidence="1" id="KW-0472">Membrane</keyword>
<proteinExistence type="predicted"/>
<dbReference type="EMBL" id="FNYW01000069">
    <property type="protein sequence ID" value="SEJ07244.1"/>
    <property type="molecule type" value="Genomic_DNA"/>
</dbReference>
<evidence type="ECO:0000313" key="3">
    <source>
        <dbReference type="Proteomes" id="UP000198564"/>
    </source>
</evidence>
<feature type="transmembrane region" description="Helical" evidence="1">
    <location>
        <begin position="67"/>
        <end position="86"/>
    </location>
</feature>
<sequence length="110" mass="13082">MLKRWTELERTEITAIRRRFVFLFLPFVMATIIFSTFSVMPYVQITAVVFLFLFGIVEYINGYKGAALSDGLLGLFFIYLFILFHVNNSHFFTLNNRNDQKRNEKRPEEK</sequence>
<dbReference type="AlphaFoldDB" id="A0A1H6VVZ3"/>
<gene>
    <name evidence="2" type="ORF">SAMN04488113_1691</name>
</gene>